<comment type="similarity">
    <text evidence="1">Belongs to the inositol monophosphatase superfamily.</text>
</comment>
<dbReference type="Gene3D" id="3.30.540.10">
    <property type="entry name" value="Fructose-1,6-Bisphosphatase, subunit A, domain 1"/>
    <property type="match status" value="1"/>
</dbReference>
<dbReference type="EC" id="3.1.3.7" evidence="4"/>
<organism evidence="4 5">
    <name type="scientific">Meridianimarinicoccus marinus</name>
    <dbReference type="NCBI Taxonomy" id="3231483"/>
    <lineage>
        <taxon>Bacteria</taxon>
        <taxon>Pseudomonadati</taxon>
        <taxon>Pseudomonadota</taxon>
        <taxon>Alphaproteobacteria</taxon>
        <taxon>Rhodobacterales</taxon>
        <taxon>Paracoccaceae</taxon>
        <taxon>Meridianimarinicoccus</taxon>
    </lineage>
</organism>
<gene>
    <name evidence="4" type="ORF">AB0T83_10575</name>
</gene>
<dbReference type="GO" id="GO:0008441">
    <property type="term" value="F:3'(2'),5'-bisphosphate nucleotidase activity"/>
    <property type="evidence" value="ECO:0007669"/>
    <property type="project" value="UniProtKB-EC"/>
</dbReference>
<keyword evidence="3" id="KW-0460">Magnesium</keyword>
<reference evidence="4 5" key="1">
    <citation type="submission" date="2024-07" db="EMBL/GenBank/DDBJ databases">
        <authorList>
            <person name="Kang M."/>
        </authorList>
    </citation>
    <scope>NUCLEOTIDE SEQUENCE [LARGE SCALE GENOMIC DNA]</scope>
    <source>
        <strain evidence="4 5">DFM31</strain>
    </source>
</reference>
<evidence type="ECO:0000256" key="1">
    <source>
        <dbReference type="ARBA" id="ARBA00009759"/>
    </source>
</evidence>
<dbReference type="EMBL" id="JBFBVU010000011">
    <property type="protein sequence ID" value="MEV8467223.1"/>
    <property type="molecule type" value="Genomic_DNA"/>
</dbReference>
<dbReference type="PROSITE" id="PS00630">
    <property type="entry name" value="IMP_2"/>
    <property type="match status" value="1"/>
</dbReference>
<dbReference type="SUPFAM" id="SSF56655">
    <property type="entry name" value="Carbohydrate phosphatase"/>
    <property type="match status" value="1"/>
</dbReference>
<dbReference type="PANTHER" id="PTHR20854:SF4">
    <property type="entry name" value="INOSITOL-1-MONOPHOSPHATASE-RELATED"/>
    <property type="match status" value="1"/>
</dbReference>
<comment type="caution">
    <text evidence="4">The sequence shown here is derived from an EMBL/GenBank/DDBJ whole genome shotgun (WGS) entry which is preliminary data.</text>
</comment>
<keyword evidence="5" id="KW-1185">Reference proteome</keyword>
<dbReference type="PRINTS" id="PR00377">
    <property type="entry name" value="IMPHPHTASES"/>
</dbReference>
<dbReference type="CDD" id="cd01638">
    <property type="entry name" value="CysQ"/>
    <property type="match status" value="1"/>
</dbReference>
<accession>A0ABV3L6T3</accession>
<dbReference type="PANTHER" id="PTHR20854">
    <property type="entry name" value="INOSITOL MONOPHOSPHATASE"/>
    <property type="match status" value="1"/>
</dbReference>
<proteinExistence type="inferred from homology"/>
<keyword evidence="2" id="KW-0479">Metal-binding</keyword>
<name>A0ABV3L6T3_9RHOB</name>
<sequence>MPAPDTRTPTAQEDLALLCRAAEHAGEIALQFFRRDPKTWEKPGAGPVTEADYAVNSYLAETLQAARPGYGWLSEETPDNTERLDRDTVFIIDPIDGTRSFLQGSGSWAHSLAVAHRGQVIAGAVHMPERGFTFTATLGGGAWLNGAPLTASPRAALDGATLLANKFSLASKYWPHGLPPVRRHYRPSLAYRLGLVAEGRFDAMLVFRDTWEWDIAAGSLIATEAGARVSDRHGHALRFNTEHPVSSGLIAGGPAIHGALMHQLG</sequence>
<dbReference type="Gene3D" id="3.40.190.80">
    <property type="match status" value="1"/>
</dbReference>
<protein>
    <submittedName>
        <fullName evidence="4">3'(2'),5'-bisphosphate nucleotidase CysQ</fullName>
        <ecNumber evidence="4">3.1.3.7</ecNumber>
    </submittedName>
</protein>
<keyword evidence="4" id="KW-0378">Hydrolase</keyword>
<evidence type="ECO:0000256" key="2">
    <source>
        <dbReference type="ARBA" id="ARBA00022723"/>
    </source>
</evidence>
<evidence type="ECO:0000313" key="5">
    <source>
        <dbReference type="Proteomes" id="UP001553161"/>
    </source>
</evidence>
<dbReference type="RefSeq" id="WP_366193000.1">
    <property type="nucleotide sequence ID" value="NZ_JBFBVU010000011.1"/>
</dbReference>
<dbReference type="InterPro" id="IPR000760">
    <property type="entry name" value="Inositol_monophosphatase-like"/>
</dbReference>
<dbReference type="Pfam" id="PF00459">
    <property type="entry name" value="Inositol_P"/>
    <property type="match status" value="1"/>
</dbReference>
<dbReference type="InterPro" id="IPR020550">
    <property type="entry name" value="Inositol_monophosphatase_CS"/>
</dbReference>
<evidence type="ECO:0000313" key="4">
    <source>
        <dbReference type="EMBL" id="MEV8467223.1"/>
    </source>
</evidence>
<evidence type="ECO:0000256" key="3">
    <source>
        <dbReference type="ARBA" id="ARBA00022842"/>
    </source>
</evidence>
<dbReference type="Proteomes" id="UP001553161">
    <property type="component" value="Unassembled WGS sequence"/>
</dbReference>